<sequence>MKMQHDEKRAARRANQGSQGPHVSLERRASPRLPAVDERIWAGWWVDDDEFTTTAARLENISRGGAKVRTTVAPDVSQDVWIRLADPSCSDFVQATVLEVVPTPEGDFGVRMVFDEPCPDEFFDIVTKGYYVHDFADSMTDA</sequence>
<organism evidence="3 4">
    <name type="scientific">Paludisphaera borealis</name>
    <dbReference type="NCBI Taxonomy" id="1387353"/>
    <lineage>
        <taxon>Bacteria</taxon>
        <taxon>Pseudomonadati</taxon>
        <taxon>Planctomycetota</taxon>
        <taxon>Planctomycetia</taxon>
        <taxon>Isosphaerales</taxon>
        <taxon>Isosphaeraceae</taxon>
        <taxon>Paludisphaera</taxon>
    </lineage>
</organism>
<dbReference type="Proteomes" id="UP000186309">
    <property type="component" value="Chromosome"/>
</dbReference>
<dbReference type="STRING" id="1387353.BSF38_01084"/>
<evidence type="ECO:0000313" key="3">
    <source>
        <dbReference type="EMBL" id="APW59655.1"/>
    </source>
</evidence>
<evidence type="ECO:0000256" key="1">
    <source>
        <dbReference type="SAM" id="MobiDB-lite"/>
    </source>
</evidence>
<evidence type="ECO:0000259" key="2">
    <source>
        <dbReference type="Pfam" id="PF07238"/>
    </source>
</evidence>
<evidence type="ECO:0000313" key="4">
    <source>
        <dbReference type="Proteomes" id="UP000186309"/>
    </source>
</evidence>
<dbReference type="KEGG" id="pbor:BSF38_01084"/>
<reference evidence="4" key="1">
    <citation type="submission" date="2016-12" db="EMBL/GenBank/DDBJ databases">
        <title>Comparative genomics of four Isosphaeraceae planctomycetes: a common pool of plasmids and glycoside hydrolase genes.</title>
        <authorList>
            <person name="Ivanova A."/>
        </authorList>
    </citation>
    <scope>NUCLEOTIDE SEQUENCE [LARGE SCALE GENOMIC DNA]</scope>
    <source>
        <strain evidence="4">PX4</strain>
    </source>
</reference>
<dbReference type="EMBL" id="CP019082">
    <property type="protein sequence ID" value="APW59655.1"/>
    <property type="molecule type" value="Genomic_DNA"/>
</dbReference>
<dbReference type="GO" id="GO:0035438">
    <property type="term" value="F:cyclic-di-GMP binding"/>
    <property type="evidence" value="ECO:0007669"/>
    <property type="project" value="InterPro"/>
</dbReference>
<dbReference type="OrthoDB" id="285682at2"/>
<protein>
    <recommendedName>
        <fullName evidence="2">PilZ domain-containing protein</fullName>
    </recommendedName>
</protein>
<dbReference type="SUPFAM" id="SSF141371">
    <property type="entry name" value="PilZ domain-like"/>
    <property type="match status" value="1"/>
</dbReference>
<dbReference type="Pfam" id="PF07238">
    <property type="entry name" value="PilZ"/>
    <property type="match status" value="1"/>
</dbReference>
<keyword evidence="4" id="KW-1185">Reference proteome</keyword>
<name>A0A1U7CL42_9BACT</name>
<dbReference type="InterPro" id="IPR009875">
    <property type="entry name" value="PilZ_domain"/>
</dbReference>
<proteinExistence type="predicted"/>
<feature type="region of interest" description="Disordered" evidence="1">
    <location>
        <begin position="1"/>
        <end position="30"/>
    </location>
</feature>
<accession>A0A1U7CL42</accession>
<dbReference type="AlphaFoldDB" id="A0A1U7CL42"/>
<gene>
    <name evidence="3" type="ORF">BSF38_01084</name>
</gene>
<feature type="domain" description="PilZ" evidence="2">
    <location>
        <begin position="26"/>
        <end position="114"/>
    </location>
</feature>